<dbReference type="Proteomes" id="UP000055024">
    <property type="component" value="Unassembled WGS sequence"/>
</dbReference>
<organism evidence="1 2">
    <name type="scientific">Trichinella zimbabwensis</name>
    <dbReference type="NCBI Taxonomy" id="268475"/>
    <lineage>
        <taxon>Eukaryota</taxon>
        <taxon>Metazoa</taxon>
        <taxon>Ecdysozoa</taxon>
        <taxon>Nematoda</taxon>
        <taxon>Enoplea</taxon>
        <taxon>Dorylaimia</taxon>
        <taxon>Trichinellida</taxon>
        <taxon>Trichinellidae</taxon>
        <taxon>Trichinella</taxon>
    </lineage>
</organism>
<dbReference type="AlphaFoldDB" id="A0A0V1HGQ5"/>
<reference evidence="1 2" key="1">
    <citation type="submission" date="2015-01" db="EMBL/GenBank/DDBJ databases">
        <title>Evolution of Trichinella species and genotypes.</title>
        <authorList>
            <person name="Korhonen P.K."/>
            <person name="Edoardo P."/>
            <person name="Giuseppe L.R."/>
            <person name="Gasser R.B."/>
        </authorList>
    </citation>
    <scope>NUCLEOTIDE SEQUENCE [LARGE SCALE GENOMIC DNA]</scope>
    <source>
        <strain evidence="1">ISS1029</strain>
    </source>
</reference>
<evidence type="ECO:0000313" key="1">
    <source>
        <dbReference type="EMBL" id="KRZ09891.1"/>
    </source>
</evidence>
<proteinExistence type="predicted"/>
<gene>
    <name evidence="1" type="ORF">T11_18335</name>
</gene>
<name>A0A0V1HGQ5_9BILA</name>
<evidence type="ECO:0008006" key="3">
    <source>
        <dbReference type="Google" id="ProtNLM"/>
    </source>
</evidence>
<keyword evidence="2" id="KW-1185">Reference proteome</keyword>
<dbReference type="EMBL" id="JYDP01000066">
    <property type="protein sequence ID" value="KRZ09891.1"/>
    <property type="molecule type" value="Genomic_DNA"/>
</dbReference>
<sequence>MIHLIEFEKAFSCSDFDENELIRNHDSFLGGMSFDAFVNRISQCKVDAQDSTPDRSESTFLGNQHSKRHSVSLLDNKVEEYSGIITDNCFTSLPLVRALMGQRLIIMGRTFKK</sequence>
<accession>A0A0V1HGQ5</accession>
<comment type="caution">
    <text evidence="1">The sequence shown here is derived from an EMBL/GenBank/DDBJ whole genome shotgun (WGS) entry which is preliminary data.</text>
</comment>
<evidence type="ECO:0000313" key="2">
    <source>
        <dbReference type="Proteomes" id="UP000055024"/>
    </source>
</evidence>
<protein>
    <recommendedName>
        <fullName evidence="3">PiggyBac transposable element-derived protein domain-containing protein</fullName>
    </recommendedName>
</protein>